<sequence>MMKIKRIAVLLFICCLVLPMNVFAADTSASSGAALIQWSRQAVAVDSSASTFSVNIVMGKHNPFSSLEFGVKLDGNIQINSIKYNAAISGSKVSDTISNGTHYFGFFDTTNHYNGDFTVCTITFNYAGNSPAAATIVETNVTTVTAAGGADKESLTPGNTVQITRSAATGSTGGTTGGGTGTTTDTGTGTSTESGSSSAQTDNGRYLLAVDDMTALTALENGTKDAQGVTTAVIQVKQDDIGDAQEIAVQLPYLILNSSEHRSIRVETPYGTVIIPDHVIQASQLGSASTLTLVISKVDASVLPSSAQQQIGSRPVIDLSFELDGKPITWSNDDAPVTVMLPYSPTDAERNDPNGILAAYIDGSGNVQIVPSGRYHAEAGTVIFQATHFSTYGVVTAVKTFEDIATSWARKDIEALAVRGIITGTSATRFAPGADITRADFTKLLVGVLGKHAVVSGDGFADVPANAYYYDAVMTAKALGLASGSGNNEFRPKASVTRQDMMVLLERAFTASGHPLTEKAALTSYKDAKQVSAYAQESVSKLIASGIISGSDGKLRPLDHLTRAEAAKVLHLLYEQLY</sequence>
<dbReference type="PANTHER" id="PTHR43308">
    <property type="entry name" value="OUTER MEMBRANE PROTEIN ALPHA-RELATED"/>
    <property type="match status" value="1"/>
</dbReference>
<dbReference type="PROSITE" id="PS51272">
    <property type="entry name" value="SLH"/>
    <property type="match status" value="3"/>
</dbReference>
<proteinExistence type="predicted"/>
<feature type="domain" description="SLH" evidence="3">
    <location>
        <begin position="522"/>
        <end position="578"/>
    </location>
</feature>
<dbReference type="PANTHER" id="PTHR43308:SF5">
    <property type="entry name" value="S-LAYER PROTEIN _ PEPTIDOGLYCAN ENDO-BETA-N-ACETYLGLUCOSAMINIDASE"/>
    <property type="match status" value="1"/>
</dbReference>
<feature type="compositionally biased region" description="Gly residues" evidence="1">
    <location>
        <begin position="171"/>
        <end position="181"/>
    </location>
</feature>
<evidence type="ECO:0000313" key="4">
    <source>
        <dbReference type="EMBL" id="PWW08591.1"/>
    </source>
</evidence>
<dbReference type="InterPro" id="IPR051465">
    <property type="entry name" value="Cell_Envelope_Struct_Comp"/>
</dbReference>
<dbReference type="EMBL" id="QGTQ01000001">
    <property type="protein sequence ID" value="PWW08591.1"/>
    <property type="molecule type" value="Genomic_DNA"/>
</dbReference>
<dbReference type="InterPro" id="IPR008965">
    <property type="entry name" value="CBM2/CBM3_carb-bd_dom_sf"/>
</dbReference>
<feature type="compositionally biased region" description="Low complexity" evidence="1">
    <location>
        <begin position="182"/>
        <end position="198"/>
    </location>
</feature>
<comment type="caution">
    <text evidence="4">The sequence shown here is derived from an EMBL/GenBank/DDBJ whole genome shotgun (WGS) entry which is preliminary data.</text>
</comment>
<keyword evidence="2" id="KW-0732">Signal</keyword>
<evidence type="ECO:0000256" key="2">
    <source>
        <dbReference type="SAM" id="SignalP"/>
    </source>
</evidence>
<dbReference type="GO" id="GO:0030246">
    <property type="term" value="F:carbohydrate binding"/>
    <property type="evidence" value="ECO:0007669"/>
    <property type="project" value="InterPro"/>
</dbReference>
<feature type="signal peptide" evidence="2">
    <location>
        <begin position="1"/>
        <end position="24"/>
    </location>
</feature>
<evidence type="ECO:0000259" key="3">
    <source>
        <dbReference type="PROSITE" id="PS51272"/>
    </source>
</evidence>
<evidence type="ECO:0000313" key="5">
    <source>
        <dbReference type="Proteomes" id="UP000246635"/>
    </source>
</evidence>
<accession>A0A2V2Z8Z2</accession>
<dbReference type="Pfam" id="PF00395">
    <property type="entry name" value="SLH"/>
    <property type="match status" value="3"/>
</dbReference>
<evidence type="ECO:0000256" key="1">
    <source>
        <dbReference type="SAM" id="MobiDB-lite"/>
    </source>
</evidence>
<feature type="region of interest" description="Disordered" evidence="1">
    <location>
        <begin position="149"/>
        <end position="202"/>
    </location>
</feature>
<dbReference type="Proteomes" id="UP000246635">
    <property type="component" value="Unassembled WGS sequence"/>
</dbReference>
<feature type="chain" id="PRO_5015971437" evidence="2">
    <location>
        <begin position="25"/>
        <end position="578"/>
    </location>
</feature>
<name>A0A2V2Z8Z2_9BACL</name>
<gene>
    <name evidence="4" type="ORF">DFQ01_101314</name>
</gene>
<keyword evidence="5" id="KW-1185">Reference proteome</keyword>
<feature type="domain" description="SLH" evidence="3">
    <location>
        <begin position="396"/>
        <end position="455"/>
    </location>
</feature>
<reference evidence="4 5" key="1">
    <citation type="submission" date="2018-05" db="EMBL/GenBank/DDBJ databases">
        <title>Genomic Encyclopedia of Type Strains, Phase III (KMG-III): the genomes of soil and plant-associated and newly described type strains.</title>
        <authorList>
            <person name="Whitman W."/>
        </authorList>
    </citation>
    <scope>NUCLEOTIDE SEQUENCE [LARGE SCALE GENOMIC DNA]</scope>
    <source>
        <strain evidence="4 5">CECT 5696</strain>
    </source>
</reference>
<dbReference type="SUPFAM" id="SSF49384">
    <property type="entry name" value="Carbohydrate-binding domain"/>
    <property type="match status" value="1"/>
</dbReference>
<organism evidence="4 5">
    <name type="scientific">Paenibacillus cellulosilyticus</name>
    <dbReference type="NCBI Taxonomy" id="375489"/>
    <lineage>
        <taxon>Bacteria</taxon>
        <taxon>Bacillati</taxon>
        <taxon>Bacillota</taxon>
        <taxon>Bacilli</taxon>
        <taxon>Bacillales</taxon>
        <taxon>Paenibacillaceae</taxon>
        <taxon>Paenibacillus</taxon>
    </lineage>
</organism>
<dbReference type="AlphaFoldDB" id="A0A2V2Z8Z2"/>
<protein>
    <submittedName>
        <fullName evidence="4">S-layer family protein</fullName>
    </submittedName>
</protein>
<dbReference type="InterPro" id="IPR001119">
    <property type="entry name" value="SLH_dom"/>
</dbReference>
<feature type="compositionally biased region" description="Polar residues" evidence="1">
    <location>
        <begin position="156"/>
        <end position="168"/>
    </location>
</feature>
<feature type="domain" description="SLH" evidence="3">
    <location>
        <begin position="456"/>
        <end position="519"/>
    </location>
</feature>